<dbReference type="InterPro" id="IPR050319">
    <property type="entry name" value="ABC_transp_ATP-bind"/>
</dbReference>
<comment type="similarity">
    <text evidence="2">Belongs to the ABC transporter superfamily.</text>
</comment>
<comment type="subcellular location">
    <subcellularLocation>
        <location evidence="1">Cell inner membrane</location>
        <topology evidence="1">Peripheral membrane protein</topology>
    </subcellularLocation>
</comment>
<dbReference type="PANTHER" id="PTHR43776:SF7">
    <property type="entry name" value="D,D-DIPEPTIDE TRANSPORT ATP-BINDING PROTEIN DDPF-RELATED"/>
    <property type="match status" value="1"/>
</dbReference>
<dbReference type="GO" id="GO:0015833">
    <property type="term" value="P:peptide transport"/>
    <property type="evidence" value="ECO:0007669"/>
    <property type="project" value="InterPro"/>
</dbReference>
<keyword evidence="4" id="KW-0547">Nucleotide-binding</keyword>
<evidence type="ECO:0000313" key="7">
    <source>
        <dbReference type="EMBL" id="AMS44957.1"/>
    </source>
</evidence>
<dbReference type="EMBL" id="JACICB010000035">
    <property type="protein sequence ID" value="MBB3709792.1"/>
    <property type="molecule type" value="Genomic_DNA"/>
</dbReference>
<dbReference type="Proteomes" id="UP000075755">
    <property type="component" value="Plasmid pAA02"/>
</dbReference>
<organism evidence="7 9">
    <name type="scientific">Aminobacter aminovorans</name>
    <name type="common">Chelatobacter heintzii</name>
    <dbReference type="NCBI Taxonomy" id="83263"/>
    <lineage>
        <taxon>Bacteria</taxon>
        <taxon>Pseudomonadati</taxon>
        <taxon>Pseudomonadota</taxon>
        <taxon>Alphaproteobacteria</taxon>
        <taxon>Hyphomicrobiales</taxon>
        <taxon>Phyllobacteriaceae</taxon>
        <taxon>Aminobacter</taxon>
    </lineage>
</organism>
<dbReference type="EMBL" id="CP015007">
    <property type="protein sequence ID" value="AMS44957.1"/>
    <property type="molecule type" value="Genomic_DNA"/>
</dbReference>
<dbReference type="KEGG" id="aak:AA2016_6053"/>
<name>A0AAC9FEP7_AMIAI</name>
<dbReference type="FunFam" id="3.40.50.300:FF:000016">
    <property type="entry name" value="Oligopeptide ABC transporter ATP-binding component"/>
    <property type="match status" value="1"/>
</dbReference>
<evidence type="ECO:0000259" key="6">
    <source>
        <dbReference type="PROSITE" id="PS50893"/>
    </source>
</evidence>
<dbReference type="InterPro" id="IPR003593">
    <property type="entry name" value="AAA+_ATPase"/>
</dbReference>
<evidence type="ECO:0000313" key="9">
    <source>
        <dbReference type="Proteomes" id="UP000075755"/>
    </source>
</evidence>
<evidence type="ECO:0000256" key="4">
    <source>
        <dbReference type="ARBA" id="ARBA00022741"/>
    </source>
</evidence>
<dbReference type="SUPFAM" id="SSF52540">
    <property type="entry name" value="P-loop containing nucleoside triphosphate hydrolases"/>
    <property type="match status" value="1"/>
</dbReference>
<dbReference type="AlphaFoldDB" id="A0AAC9FEP7"/>
<evidence type="ECO:0000256" key="2">
    <source>
        <dbReference type="ARBA" id="ARBA00005417"/>
    </source>
</evidence>
<dbReference type="Pfam" id="PF08352">
    <property type="entry name" value="oligo_HPY"/>
    <property type="match status" value="1"/>
</dbReference>
<dbReference type="PROSITE" id="PS00211">
    <property type="entry name" value="ABC_TRANSPORTER_1"/>
    <property type="match status" value="1"/>
</dbReference>
<evidence type="ECO:0000256" key="1">
    <source>
        <dbReference type="ARBA" id="ARBA00004417"/>
    </source>
</evidence>
<reference evidence="7 9" key="1">
    <citation type="submission" date="2016-03" db="EMBL/GenBank/DDBJ databases">
        <title>Complete genome of Aminobacter aminovorans KCTC 2477.</title>
        <authorList>
            <person name="Kim K.M."/>
        </authorList>
    </citation>
    <scope>NUCLEOTIDE SEQUENCE [LARGE SCALE GENOMIC DNA]</scope>
    <source>
        <strain evidence="7 9">KCTC 2477</strain>
        <plasmid evidence="7 9">pAA02</plasmid>
    </source>
</reference>
<dbReference type="PANTHER" id="PTHR43776">
    <property type="entry name" value="TRANSPORT ATP-BINDING PROTEIN"/>
    <property type="match status" value="1"/>
</dbReference>
<dbReference type="PROSITE" id="PS50893">
    <property type="entry name" value="ABC_TRANSPORTER_2"/>
    <property type="match status" value="1"/>
</dbReference>
<dbReference type="GO" id="GO:0016887">
    <property type="term" value="F:ATP hydrolysis activity"/>
    <property type="evidence" value="ECO:0007669"/>
    <property type="project" value="InterPro"/>
</dbReference>
<dbReference type="SMART" id="SM00382">
    <property type="entry name" value="AAA"/>
    <property type="match status" value="1"/>
</dbReference>
<accession>A0AAC9FEP7</accession>
<proteinExistence type="inferred from homology"/>
<dbReference type="GO" id="GO:0005886">
    <property type="term" value="C:plasma membrane"/>
    <property type="evidence" value="ECO:0007669"/>
    <property type="project" value="UniProtKB-SubCell"/>
</dbReference>
<sequence>MLENERPAFVSVSNLSKHYRTGLWRKQSVQAVNGISFDIAKGEAMGLVGESGCGKSTVARLLTKLTTATGGSVSVDGRDVLRLGSAAEELSKKRLVQLVFQDPVAALDPRMTLGQSLAAPLARHGIRGREERSARVRRILTEVGLEPSFADKLPGQCSGGQLQRAVIARALLLNPQFLVCDEPTSALDASLRTLVLNLLVTLRRDFNLTLLMISHDLNVVRFLCDKIAVMYLGEIVEYSPTENLFAFPKHPYTRGLIAASCLGRSEGRVATDDSVKGEPPSPLNPPQGCYFHPRCIHATEICRHEAPKPVSTSSGGLVRCHHWKVLSYEKLR</sequence>
<evidence type="ECO:0000313" key="8">
    <source>
        <dbReference type="EMBL" id="MBB3709792.1"/>
    </source>
</evidence>
<dbReference type="CDD" id="cd03257">
    <property type="entry name" value="ABC_NikE_OppD_transporters"/>
    <property type="match status" value="1"/>
</dbReference>
<dbReference type="GO" id="GO:0005524">
    <property type="term" value="F:ATP binding"/>
    <property type="evidence" value="ECO:0007669"/>
    <property type="project" value="UniProtKB-KW"/>
</dbReference>
<gene>
    <name evidence="7" type="ORF">AA2016_6053</name>
    <name evidence="8" type="ORF">FHS67_006148</name>
</gene>
<feature type="domain" description="ABC transporter" evidence="6">
    <location>
        <begin position="10"/>
        <end position="257"/>
    </location>
</feature>
<dbReference type="RefSeq" id="WP_083948917.1">
    <property type="nucleotide sequence ID" value="NZ_CP015007.1"/>
</dbReference>
<dbReference type="Pfam" id="PF00005">
    <property type="entry name" value="ABC_tran"/>
    <property type="match status" value="1"/>
</dbReference>
<evidence type="ECO:0000256" key="5">
    <source>
        <dbReference type="ARBA" id="ARBA00022840"/>
    </source>
</evidence>
<dbReference type="InterPro" id="IPR003439">
    <property type="entry name" value="ABC_transporter-like_ATP-bd"/>
</dbReference>
<dbReference type="InterPro" id="IPR017871">
    <property type="entry name" value="ABC_transporter-like_CS"/>
</dbReference>
<evidence type="ECO:0000313" key="10">
    <source>
        <dbReference type="Proteomes" id="UP000577697"/>
    </source>
</evidence>
<dbReference type="InterPro" id="IPR013563">
    <property type="entry name" value="Oligopep_ABC_C"/>
</dbReference>
<dbReference type="NCBIfam" id="TIGR01727">
    <property type="entry name" value="oligo_HPY"/>
    <property type="match status" value="1"/>
</dbReference>
<keyword evidence="10" id="KW-1185">Reference proteome</keyword>
<geneLocation type="plasmid" evidence="7 9">
    <name>pAA02</name>
</geneLocation>
<reference evidence="8 10" key="2">
    <citation type="submission" date="2020-08" db="EMBL/GenBank/DDBJ databases">
        <title>Genomic Encyclopedia of Type Strains, Phase IV (KMG-IV): sequencing the most valuable type-strain genomes for metagenomic binning, comparative biology and taxonomic classification.</title>
        <authorList>
            <person name="Goeker M."/>
        </authorList>
    </citation>
    <scope>NUCLEOTIDE SEQUENCE [LARGE SCALE GENOMIC DNA]</scope>
    <source>
        <strain evidence="8 10">DSM 10368</strain>
    </source>
</reference>
<evidence type="ECO:0000256" key="3">
    <source>
        <dbReference type="ARBA" id="ARBA00022448"/>
    </source>
</evidence>
<dbReference type="Gene3D" id="3.40.50.300">
    <property type="entry name" value="P-loop containing nucleotide triphosphate hydrolases"/>
    <property type="match status" value="1"/>
</dbReference>
<dbReference type="Proteomes" id="UP000577697">
    <property type="component" value="Unassembled WGS sequence"/>
</dbReference>
<protein>
    <submittedName>
        <fullName evidence="7">Peptide ABC transporter ATP-binding protein</fullName>
    </submittedName>
    <submittedName>
        <fullName evidence="8">Peptide/nickel transport system ATP-binding protein</fullName>
    </submittedName>
</protein>
<keyword evidence="7" id="KW-0614">Plasmid</keyword>
<keyword evidence="3" id="KW-0813">Transport</keyword>
<dbReference type="InterPro" id="IPR027417">
    <property type="entry name" value="P-loop_NTPase"/>
</dbReference>
<keyword evidence="5 7" id="KW-0067">ATP-binding</keyword>
<dbReference type="GO" id="GO:0055085">
    <property type="term" value="P:transmembrane transport"/>
    <property type="evidence" value="ECO:0007669"/>
    <property type="project" value="UniProtKB-ARBA"/>
</dbReference>